<sequence length="212" mass="23346">MPHLPQEIIIKLIASILLGGAIGLERELRSKSAGFRTMILICLGATMYTLFSQYLGHRTSPDRIASNIVVGIGFLGAGVIFRSNSSVTGITTAATIWLTAAVGVAIGIGWYSVAVAACLMILVVLVLFSFMDKAIDRVNQLREYKIAYPYEEHKQHKYEQLFKHYKLSIKTGSQSKVGNIITGTWLVAGNEKKHHAFIEQILKDATVTAFNF</sequence>
<proteinExistence type="inferred from homology"/>
<dbReference type="PRINTS" id="PR01837">
    <property type="entry name" value="MGTCSAPBPROT"/>
</dbReference>
<evidence type="ECO:0000313" key="9">
    <source>
        <dbReference type="EMBL" id="PQJ10918.1"/>
    </source>
</evidence>
<dbReference type="EMBL" id="PPSL01000003">
    <property type="protein sequence ID" value="PQJ10918.1"/>
    <property type="molecule type" value="Genomic_DNA"/>
</dbReference>
<comment type="subcellular location">
    <subcellularLocation>
        <location evidence="1">Cell membrane</location>
        <topology evidence="1">Multi-pass membrane protein</topology>
    </subcellularLocation>
</comment>
<dbReference type="Pfam" id="PF02308">
    <property type="entry name" value="MgtC"/>
    <property type="match status" value="1"/>
</dbReference>
<dbReference type="PANTHER" id="PTHR33778">
    <property type="entry name" value="PROTEIN MGTC"/>
    <property type="match status" value="1"/>
</dbReference>
<dbReference type="InterPro" id="IPR049177">
    <property type="entry name" value="MgtC_SapB_SrpB_YhiD_N"/>
</dbReference>
<dbReference type="GO" id="GO:0005886">
    <property type="term" value="C:plasma membrane"/>
    <property type="evidence" value="ECO:0007669"/>
    <property type="project" value="UniProtKB-SubCell"/>
</dbReference>
<dbReference type="OrthoDB" id="9811198at2"/>
<gene>
    <name evidence="9" type="ORF">CJD36_013180</name>
</gene>
<dbReference type="PANTHER" id="PTHR33778:SF1">
    <property type="entry name" value="MAGNESIUM TRANSPORTER YHID-RELATED"/>
    <property type="match status" value="1"/>
</dbReference>
<evidence type="ECO:0000256" key="3">
    <source>
        <dbReference type="ARBA" id="ARBA00022475"/>
    </source>
</evidence>
<dbReference type="AlphaFoldDB" id="A0A2S7SW29"/>
<reference evidence="9 10" key="1">
    <citation type="submission" date="2018-01" db="EMBL/GenBank/DDBJ databases">
        <title>A novel member of the phylum Bacteroidetes isolated from glacier ice.</title>
        <authorList>
            <person name="Liu Q."/>
            <person name="Xin Y.-H."/>
        </authorList>
    </citation>
    <scope>NUCLEOTIDE SEQUENCE [LARGE SCALE GENOMIC DNA]</scope>
    <source>
        <strain evidence="9 10">RB1R16</strain>
    </source>
</reference>
<keyword evidence="3" id="KW-1003">Cell membrane</keyword>
<dbReference type="RefSeq" id="WP_105039645.1">
    <property type="nucleotide sequence ID" value="NZ_PPSL01000003.1"/>
</dbReference>
<evidence type="ECO:0000256" key="6">
    <source>
        <dbReference type="ARBA" id="ARBA00023136"/>
    </source>
</evidence>
<feature type="transmembrane region" description="Helical" evidence="7">
    <location>
        <begin position="33"/>
        <end position="51"/>
    </location>
</feature>
<evidence type="ECO:0000256" key="7">
    <source>
        <dbReference type="SAM" id="Phobius"/>
    </source>
</evidence>
<protein>
    <submittedName>
        <fullName evidence="9">Magnesium transporter MgtC</fullName>
    </submittedName>
</protein>
<keyword evidence="5 7" id="KW-1133">Transmembrane helix</keyword>
<feature type="domain" description="MgtC/SapB/SrpB/YhiD N-terminal" evidence="8">
    <location>
        <begin position="12"/>
        <end position="132"/>
    </location>
</feature>
<name>A0A2S7SW29_9BACT</name>
<dbReference type="InterPro" id="IPR003416">
    <property type="entry name" value="MgtC/SapB/SrpB/YhiD_fam"/>
</dbReference>
<feature type="transmembrane region" description="Helical" evidence="7">
    <location>
        <begin position="6"/>
        <end position="24"/>
    </location>
</feature>
<dbReference type="Proteomes" id="UP000239872">
    <property type="component" value="Unassembled WGS sequence"/>
</dbReference>
<accession>A0A2S7SW29</accession>
<evidence type="ECO:0000313" key="10">
    <source>
        <dbReference type="Proteomes" id="UP000239872"/>
    </source>
</evidence>
<keyword evidence="4 7" id="KW-0812">Transmembrane</keyword>
<evidence type="ECO:0000256" key="4">
    <source>
        <dbReference type="ARBA" id="ARBA00022692"/>
    </source>
</evidence>
<keyword evidence="10" id="KW-1185">Reference proteome</keyword>
<evidence type="ECO:0000256" key="1">
    <source>
        <dbReference type="ARBA" id="ARBA00004651"/>
    </source>
</evidence>
<comment type="similarity">
    <text evidence="2">Belongs to the MgtC/SapB family.</text>
</comment>
<organism evidence="9 10">
    <name type="scientific">Flavipsychrobacter stenotrophus</name>
    <dbReference type="NCBI Taxonomy" id="2077091"/>
    <lineage>
        <taxon>Bacteria</taxon>
        <taxon>Pseudomonadati</taxon>
        <taxon>Bacteroidota</taxon>
        <taxon>Chitinophagia</taxon>
        <taxon>Chitinophagales</taxon>
        <taxon>Chitinophagaceae</taxon>
        <taxon>Flavipsychrobacter</taxon>
    </lineage>
</organism>
<evidence type="ECO:0000256" key="5">
    <source>
        <dbReference type="ARBA" id="ARBA00022989"/>
    </source>
</evidence>
<feature type="transmembrane region" description="Helical" evidence="7">
    <location>
        <begin position="88"/>
        <end position="108"/>
    </location>
</feature>
<keyword evidence="6 7" id="KW-0472">Membrane</keyword>
<comment type="caution">
    <text evidence="9">The sequence shown here is derived from an EMBL/GenBank/DDBJ whole genome shotgun (WGS) entry which is preliminary data.</text>
</comment>
<evidence type="ECO:0000259" key="8">
    <source>
        <dbReference type="Pfam" id="PF02308"/>
    </source>
</evidence>
<feature type="transmembrane region" description="Helical" evidence="7">
    <location>
        <begin position="63"/>
        <end position="81"/>
    </location>
</feature>
<evidence type="ECO:0000256" key="2">
    <source>
        <dbReference type="ARBA" id="ARBA00009298"/>
    </source>
</evidence>